<name>A0A3E1RES6_9BURK</name>
<dbReference type="CDD" id="cd06342">
    <property type="entry name" value="PBP1_ABC_LIVBP-like"/>
    <property type="match status" value="1"/>
</dbReference>
<dbReference type="AlphaFoldDB" id="A0A3E1RES6"/>
<keyword evidence="6" id="KW-1185">Reference proteome</keyword>
<comment type="caution">
    <text evidence="5">The sequence shown here is derived from an EMBL/GenBank/DDBJ whole genome shotgun (WGS) entry which is preliminary data.</text>
</comment>
<dbReference type="SUPFAM" id="SSF53822">
    <property type="entry name" value="Periplasmic binding protein-like I"/>
    <property type="match status" value="1"/>
</dbReference>
<evidence type="ECO:0000256" key="1">
    <source>
        <dbReference type="ARBA" id="ARBA00010062"/>
    </source>
</evidence>
<feature type="signal peptide" evidence="3">
    <location>
        <begin position="1"/>
        <end position="27"/>
    </location>
</feature>
<dbReference type="Gene3D" id="3.40.50.2300">
    <property type="match status" value="2"/>
</dbReference>
<evidence type="ECO:0000313" key="5">
    <source>
        <dbReference type="EMBL" id="RFO97876.1"/>
    </source>
</evidence>
<reference evidence="5 6" key="1">
    <citation type="submission" date="2018-05" db="EMBL/GenBank/DDBJ databases">
        <title>Rhodoferax soyangensis sp.nov., isolated from an oligotrophic freshwater lake.</title>
        <authorList>
            <person name="Park M."/>
        </authorList>
    </citation>
    <scope>NUCLEOTIDE SEQUENCE [LARGE SCALE GENOMIC DNA]</scope>
    <source>
        <strain evidence="5 6">IMCC26218</strain>
    </source>
</reference>
<evidence type="ECO:0000313" key="6">
    <source>
        <dbReference type="Proteomes" id="UP000260665"/>
    </source>
</evidence>
<dbReference type="InterPro" id="IPR028081">
    <property type="entry name" value="Leu-bd"/>
</dbReference>
<dbReference type="Pfam" id="PF13458">
    <property type="entry name" value="Peripla_BP_6"/>
    <property type="match status" value="1"/>
</dbReference>
<dbReference type="PANTHER" id="PTHR47151">
    <property type="entry name" value="LEU/ILE/VAL-BINDING ABC TRANSPORTER SUBUNIT"/>
    <property type="match status" value="1"/>
</dbReference>
<accession>A0A3E1RES6</accession>
<dbReference type="InterPro" id="IPR028082">
    <property type="entry name" value="Peripla_BP_I"/>
</dbReference>
<evidence type="ECO:0000256" key="3">
    <source>
        <dbReference type="SAM" id="SignalP"/>
    </source>
</evidence>
<dbReference type="OrthoDB" id="9783240at2"/>
<protein>
    <submittedName>
        <fullName evidence="5">Branched chain amino acid ABC transporter substrate-binding protein</fullName>
    </submittedName>
</protein>
<evidence type="ECO:0000256" key="2">
    <source>
        <dbReference type="ARBA" id="ARBA00022729"/>
    </source>
</evidence>
<organism evidence="5 6">
    <name type="scientific">Rhodoferax lacus</name>
    <dbReference type="NCBI Taxonomy" id="2184758"/>
    <lineage>
        <taxon>Bacteria</taxon>
        <taxon>Pseudomonadati</taxon>
        <taxon>Pseudomonadota</taxon>
        <taxon>Betaproteobacteria</taxon>
        <taxon>Burkholderiales</taxon>
        <taxon>Comamonadaceae</taxon>
        <taxon>Rhodoferax</taxon>
    </lineage>
</organism>
<dbReference type="EMBL" id="QFZK01000002">
    <property type="protein sequence ID" value="RFO97876.1"/>
    <property type="molecule type" value="Genomic_DNA"/>
</dbReference>
<feature type="domain" description="Leucine-binding protein" evidence="4">
    <location>
        <begin position="32"/>
        <end position="370"/>
    </location>
</feature>
<keyword evidence="2 3" id="KW-0732">Signal</keyword>
<dbReference type="Proteomes" id="UP000260665">
    <property type="component" value="Unassembled WGS sequence"/>
</dbReference>
<dbReference type="RefSeq" id="WP_117174278.1">
    <property type="nucleotide sequence ID" value="NZ_QFZK01000002.1"/>
</dbReference>
<sequence length="378" mass="39529">MKFKSKLLPLSIAAAALSMAAMGSAQAEDLVVKIGHTGPLSGSNAFAGKDNENGVRMGVEEVNAKKMMVGGKTLKFELVSEDDQCDPKAGVAVAQKFTDAGIKYVMGPYCSGVAIPASKIYNDGDAILSTVGSNPKVTMGGYKSVFRVIAGDNLIGSSMAQYAFGTLKAKTAAVIDDRTAFGQGLAEEFVKEAKVLGLTIVGQEYTTDKSTDFNAILTTIKSKAPDVIFYGGYAGQAGPMAKQMKGLGIKAKMLGGDAICVAETGKLAGDAANDTVYCAQGGAILDKVAAGPAFKEAYKKKFNQDPDAYAASFFDQTMFIATTMAKLGTVDSTKVSAELHKASYKGIVTTYAYDDKGNLQKAPITVYTFKAGMPTPVQ</sequence>
<evidence type="ECO:0000259" key="4">
    <source>
        <dbReference type="Pfam" id="PF13458"/>
    </source>
</evidence>
<feature type="chain" id="PRO_5017723197" evidence="3">
    <location>
        <begin position="28"/>
        <end position="378"/>
    </location>
</feature>
<comment type="similarity">
    <text evidence="1">Belongs to the leucine-binding protein family.</text>
</comment>
<proteinExistence type="inferred from homology"/>
<gene>
    <name evidence="5" type="ORF">DIC66_03885</name>
</gene>
<dbReference type="PANTHER" id="PTHR47151:SF2">
    <property type="entry name" value="AMINO ACID BINDING PROTEIN"/>
    <property type="match status" value="1"/>
</dbReference>